<dbReference type="RefSeq" id="XP_028031000.1">
    <property type="nucleotide sequence ID" value="XM_028175199.1"/>
</dbReference>
<dbReference type="CTD" id="3652"/>
<feature type="binding site" evidence="2">
    <location>
        <position position="79"/>
    </location>
    <ligand>
        <name>Mg(2+)</name>
        <dbReference type="ChEBI" id="CHEBI:18420"/>
        <label>1</label>
        <note>catalytic</note>
    </ligand>
</feature>
<keyword evidence="2" id="KW-0460">Magnesium</keyword>
<dbReference type="RefSeq" id="XP_028031001.1">
    <property type="nucleotide sequence ID" value="XM_028175200.1"/>
</dbReference>
<evidence type="ECO:0000313" key="5">
    <source>
        <dbReference type="RefSeq" id="XP_028031001.1"/>
    </source>
</evidence>
<gene>
    <name evidence="4 5" type="primary">LOC114243639</name>
</gene>
<dbReference type="Pfam" id="PF00459">
    <property type="entry name" value="Inositol_P"/>
    <property type="match status" value="1"/>
</dbReference>
<dbReference type="Gene3D" id="4.10.460.10">
    <property type="entry name" value="Inositol Polyphosphate 1-phosphatase, domain 1"/>
    <property type="match status" value="1"/>
</dbReference>
<dbReference type="Proteomes" id="UP000504629">
    <property type="component" value="Unplaced"/>
</dbReference>
<evidence type="ECO:0000313" key="3">
    <source>
        <dbReference type="Proteomes" id="UP000504629"/>
    </source>
</evidence>
<evidence type="ECO:0000256" key="2">
    <source>
        <dbReference type="PIRSR" id="PIRSR600760-2"/>
    </source>
</evidence>
<dbReference type="InterPro" id="IPR020550">
    <property type="entry name" value="Inositol_monophosphatase_CS"/>
</dbReference>
<dbReference type="OrthoDB" id="9977309at2759"/>
<keyword evidence="3" id="KW-1185">Reference proteome</keyword>
<evidence type="ECO:0000256" key="1">
    <source>
        <dbReference type="ARBA" id="ARBA00009759"/>
    </source>
</evidence>
<dbReference type="PANTHER" id="PTHR43028">
    <property type="entry name" value="3'(2'),5'-BISPHOSPHATE NUCLEOTIDASE 1"/>
    <property type="match status" value="1"/>
</dbReference>
<dbReference type="GO" id="GO:0004441">
    <property type="term" value="F:inositol-1,4-bisphosphate 1-phosphatase activity"/>
    <property type="evidence" value="ECO:0007669"/>
    <property type="project" value="TreeGrafter"/>
</dbReference>
<dbReference type="InterPro" id="IPR044897">
    <property type="entry name" value="INPP1_dom_1"/>
</dbReference>
<dbReference type="PANTHER" id="PTHR43028:SF3">
    <property type="entry name" value="INOSITOL POLYPHOSPHATE 1-PHOSPHATASE"/>
    <property type="match status" value="1"/>
</dbReference>
<dbReference type="InterPro" id="IPR000760">
    <property type="entry name" value="Inositol_monophosphatase-like"/>
</dbReference>
<protein>
    <submittedName>
        <fullName evidence="4 5">Inositol polyphosphate 1-phosphatase</fullName>
    </submittedName>
</protein>
<dbReference type="GO" id="GO:0046872">
    <property type="term" value="F:metal ion binding"/>
    <property type="evidence" value="ECO:0007669"/>
    <property type="project" value="UniProtKB-KW"/>
</dbReference>
<feature type="binding site" evidence="2">
    <location>
        <position position="148"/>
    </location>
    <ligand>
        <name>Mg(2+)</name>
        <dbReference type="ChEBI" id="CHEBI:18420"/>
        <label>1</label>
        <note>catalytic</note>
    </ligand>
</feature>
<reference evidence="4 5" key="1">
    <citation type="submission" date="2025-04" db="UniProtKB">
        <authorList>
            <consortium name="RefSeq"/>
        </authorList>
    </citation>
    <scope>IDENTIFICATION</scope>
    <source>
        <tissue evidence="4 5">Silk gland</tissue>
    </source>
</reference>
<proteinExistence type="inferred from homology"/>
<dbReference type="GeneID" id="114243639"/>
<evidence type="ECO:0000313" key="4">
    <source>
        <dbReference type="RefSeq" id="XP_028031000.1"/>
    </source>
</evidence>
<dbReference type="SUPFAM" id="SSF56655">
    <property type="entry name" value="Carbohydrate phosphatase"/>
    <property type="match status" value="1"/>
</dbReference>
<dbReference type="GO" id="GO:0046854">
    <property type="term" value="P:phosphatidylinositol phosphate biosynthetic process"/>
    <property type="evidence" value="ECO:0007669"/>
    <property type="project" value="InterPro"/>
</dbReference>
<comment type="cofactor">
    <cofactor evidence="2">
        <name>Mg(2+)</name>
        <dbReference type="ChEBI" id="CHEBI:18420"/>
    </cofactor>
</comment>
<dbReference type="AlphaFoldDB" id="A0A6J2JMS9"/>
<dbReference type="PROSITE" id="PS00630">
    <property type="entry name" value="IMP_2"/>
    <property type="match status" value="1"/>
</dbReference>
<feature type="binding site" evidence="2">
    <location>
        <position position="145"/>
    </location>
    <ligand>
        <name>Mg(2+)</name>
        <dbReference type="ChEBI" id="CHEBI:18420"/>
        <label>1</label>
        <note>catalytic</note>
    </ligand>
</feature>
<dbReference type="Gene3D" id="3.30.540.10">
    <property type="entry name" value="Fructose-1,6-Bisphosphatase, subunit A, domain 1"/>
    <property type="match status" value="1"/>
</dbReference>
<dbReference type="InterPro" id="IPR050725">
    <property type="entry name" value="CysQ/Inositol_MonoPase"/>
</dbReference>
<sequence length="342" mass="37296">MVNLLATLILASEKAARIARSCVSNTQKDALLVAEKDISESNIRFNKDYKTVADVLVQETIKANIEKAFPELKNQVRGEESSEINGQVIVLKNFDHTVELLSQLIPPSAAKIMAAAAYSKNIVTCKDLPQDLPDLPLSDIGIWIDPIDATFEFIAGVRGEAEPGKGLICVTVLIGAYLISTGEPIIGVINQPFANEGQGNIIWGISYNDYKRWGGTYDMNFHSPPNTLLISASENIEIVEKFNKADWEVKILPGAGNKLLKVALGEVSAYIVSTPTIFRWDTCAGHAILKAKGGEILTYNNRTPITYNTPLTASTKDNGNLDGIIAFSNDAIYQKLNEILNT</sequence>
<comment type="similarity">
    <text evidence="1">Belongs to the inositol monophosphatase superfamily.</text>
</comment>
<feature type="binding site" evidence="2">
    <location>
        <position position="281"/>
    </location>
    <ligand>
        <name>Mg(2+)</name>
        <dbReference type="ChEBI" id="CHEBI:18420"/>
        <label>1</label>
        <note>catalytic</note>
    </ligand>
</feature>
<name>A0A6J2JMS9_BOMMA</name>
<dbReference type="KEGG" id="bman:114243639"/>
<accession>A0A6J2JMS9</accession>
<keyword evidence="2" id="KW-0479">Metal-binding</keyword>
<feature type="binding site" evidence="2">
    <location>
        <position position="147"/>
    </location>
    <ligand>
        <name>Mg(2+)</name>
        <dbReference type="ChEBI" id="CHEBI:18420"/>
        <label>1</label>
        <note>catalytic</note>
    </ligand>
</feature>
<organism evidence="3 5">
    <name type="scientific">Bombyx mandarina</name>
    <name type="common">Wild silk moth</name>
    <name type="synonym">Wild silkworm</name>
    <dbReference type="NCBI Taxonomy" id="7092"/>
    <lineage>
        <taxon>Eukaryota</taxon>
        <taxon>Metazoa</taxon>
        <taxon>Ecdysozoa</taxon>
        <taxon>Arthropoda</taxon>
        <taxon>Hexapoda</taxon>
        <taxon>Insecta</taxon>
        <taxon>Pterygota</taxon>
        <taxon>Neoptera</taxon>
        <taxon>Endopterygota</taxon>
        <taxon>Lepidoptera</taxon>
        <taxon>Glossata</taxon>
        <taxon>Ditrysia</taxon>
        <taxon>Bombycoidea</taxon>
        <taxon>Bombycidae</taxon>
        <taxon>Bombycinae</taxon>
        <taxon>Bombyx</taxon>
    </lineage>
</organism>
<dbReference type="Gene3D" id="3.40.190.80">
    <property type="match status" value="1"/>
</dbReference>